<proteinExistence type="predicted"/>
<protein>
    <recommendedName>
        <fullName evidence="1">Flagellar protein FlgJ N-terminal domain-containing protein</fullName>
    </recommendedName>
</protein>
<dbReference type="InterPro" id="IPR019301">
    <property type="entry name" value="Flagellar_prot_FlgJ_N"/>
</dbReference>
<gene>
    <name evidence="2" type="ORF">MNBD_NITROSPIRAE03-1491</name>
</gene>
<name>A0A3B1DF72_9ZZZZ</name>
<accession>A0A3B1DF72</accession>
<evidence type="ECO:0000259" key="1">
    <source>
        <dbReference type="Pfam" id="PF10135"/>
    </source>
</evidence>
<dbReference type="EMBL" id="UOGI01000071">
    <property type="protein sequence ID" value="VAX30365.1"/>
    <property type="molecule type" value="Genomic_DNA"/>
</dbReference>
<organism evidence="2">
    <name type="scientific">hydrothermal vent metagenome</name>
    <dbReference type="NCBI Taxonomy" id="652676"/>
    <lineage>
        <taxon>unclassified sequences</taxon>
        <taxon>metagenomes</taxon>
        <taxon>ecological metagenomes</taxon>
    </lineage>
</organism>
<reference evidence="2" key="1">
    <citation type="submission" date="2018-06" db="EMBL/GenBank/DDBJ databases">
        <authorList>
            <person name="Zhirakovskaya E."/>
        </authorList>
    </citation>
    <scope>NUCLEOTIDE SEQUENCE</scope>
</reference>
<feature type="domain" description="Flagellar protein FlgJ N-terminal" evidence="1">
    <location>
        <begin position="53"/>
        <end position="98"/>
    </location>
</feature>
<dbReference type="AlphaFoldDB" id="A0A3B1DF72"/>
<sequence>MMMIDPSILSIYSTGLRDLDNRTETGNRTKTSEAETKRVARKFESLFIYELLKGMRGMSGKGLFQGGLSGDVFQTLFDMELSKTLAERGTGISEMLMKSLRGNED</sequence>
<evidence type="ECO:0000313" key="2">
    <source>
        <dbReference type="EMBL" id="VAX30365.1"/>
    </source>
</evidence>
<dbReference type="Pfam" id="PF10135">
    <property type="entry name" value="Rod-binding"/>
    <property type="match status" value="1"/>
</dbReference>